<dbReference type="SMART" id="SM00912">
    <property type="entry name" value="Haemagg_act"/>
    <property type="match status" value="1"/>
</dbReference>
<dbReference type="InterPro" id="IPR010069">
    <property type="entry name" value="CdiA_FHA1_rpt"/>
</dbReference>
<sequence>MNRQQFRIVFNRRRGLLMAVAEIARGQGKGTGETRRSTRKRARQRAAASHAGSTGGQAQAWRSWAATFGLLLSPLFAPLATAQVRADAQAPKNQQPTVLTTANGTTQVNIQTPSAAGVSRNTYSQFDVTSQGVVLNNSRTDVSTQIGGWVQGNPWLAQGSARLILNEVNSSAASQLKGFVEVAGQRAELVIANPSGIQVDGAGFINARSVTLTTGQPQLSGGALTGYDVRNGTISVNGAGLNAGDADYAAILGRAVELNAGIWAQQLQVVTGANMVASVEASATGVEGVTPTTPAGSDAAPRFALDVSALGGMYAGKITLVGTEAGVGVRQDGQLIASSGNLTLDHNGWLSGSGRLQASDSLQLKTTADAALSGVVTGQVVQLQSDAALQLSGTVAAGQDLQVQARSQQLGGSLQAGRDIQLRAAEQLTNSGSVTAARVVSVQAGSLLDNQGGSLQGARLELTAPSIDSRRGRIEQTGSQALSLAVERWDNADGQVLQRAGQAAATLGGAGAPVAGDGGASSATPAPSPGTGGSVPGNDAGTSAGGSTSVPAAPSVLADGLIDTRQFANAGGVLRTAGDLVADVSGSLDNQGDIRLQSMRLDGARFSNRGSLSAERLSGNTTSFANSGQLLTQGILQLRTPTLDNSGLMFSAAGVQIDADDLQQTAAGTLATAGTNLLRAGQLSNQGLIAAGMASDGRLQGAASLQISSDGVAQSAGKLWASGDLLLAAASLNLDGAAVQANNISLVAGQGRGDLSAAGAQVLAQGQLSATGQSLNNAGGQLSAQQLALQVRELDNRGGSLVHSGSQALSLELTSLDNRGGVMATNASDVTLKAQSVNSDGGQLQHAGSGKFLLQAGQLSAQSANGKSAEVLSAGQLIVQADAAQLGGVQLVGESLSVSAGQLSAAGGQLAARSGALQLSTTAAQATDLSGAMVQAGGSSQITTAGDLLTRGATLSAGGDLSVQVGGSLQHRDGAQAVAAGQLTVIAGQLDVSGSKTVTTDTTSREQYSGFTALGGALNAQIAGALNGQDSQWTAGQGLSVSAQSVSLSGSHSQLAAGQATGQASANVAGLSLSASQNLSASDTLLVAPGAVNLSAQQVSLTRSQLGGQDIEVQASGADGAQAALQLTNSQLIASGDTQVKATAGQASLQASVVQGGSDVTLQGAGGARVDAGSTVLAQGSASVSGASLDNAGTVQAAGTLSLTSTDIVNRGSLIGGTDLQLQGRQLDNRASLYSGGSAQVTTQTLINSGTLAAAGALTVDAGQVSNSGSPEKRQQAQALLEASNAVLNDPQAKADYDNWKEGGAYRVAAHAVVGGLTGNVQGALGAGTAASLAPQLDKLQGNLQDGLVALGVSGDKPTDQQNSPAEALSKLLTGAIASAAGGVVGGAAGAAAGLNEDFNNRQLHPSERDLIAKLAKGKAAQMCNGDMQCVSTETRYWTDALERVASGLVDDQAADENKAYLTQLAKASSNPYSAGARGGLQGYLYELQTAQEMLTPYMGKTITVNGQPQVNYGSAQTYFSATAAQKDDPYLNSQLGSKRDSIEPLKNLRDEERVERFGALNGAATPIYPVEELVLGTSVTNKVLGALGRLIGVESEVAVVKGSAEGKSAAVADSSVTSSQGTPVSASPSKAVPGKDSATMNGELVTPQSYGEVFHGTNREVLELGKLSLDEAAAYVKRNGLPARGGNIELTDHISGLPDTAFRGTTNALGSPTKDAGALYWAGDDGLVVEIVGVKGYDLNAIRDTSSKGIGLSGIAQGKATGGELEISIPAQIPPQNIGRIGKVWVDENGKKQFKWITLP</sequence>
<dbReference type="RefSeq" id="WP_394487572.1">
    <property type="nucleotide sequence ID" value="NZ_JBIGIA010000005.1"/>
</dbReference>
<dbReference type="Pfam" id="PF13018">
    <property type="entry name" value="ESPR"/>
    <property type="match status" value="1"/>
</dbReference>
<feature type="region of interest" description="Disordered" evidence="1">
    <location>
        <begin position="26"/>
        <end position="56"/>
    </location>
</feature>
<dbReference type="InterPro" id="IPR012334">
    <property type="entry name" value="Pectin_lyas_fold"/>
</dbReference>
<feature type="region of interest" description="Disordered" evidence="1">
    <location>
        <begin position="1610"/>
        <end position="1641"/>
    </location>
</feature>
<dbReference type="NCBIfam" id="TIGR01901">
    <property type="entry name" value="adhes_NPXG"/>
    <property type="match status" value="1"/>
</dbReference>
<dbReference type="EMBL" id="JBIGIA010000005">
    <property type="protein sequence ID" value="MFG6456796.1"/>
    <property type="molecule type" value="Genomic_DNA"/>
</dbReference>
<feature type="compositionally biased region" description="Low complexity" evidence="1">
    <location>
        <begin position="1610"/>
        <end position="1620"/>
    </location>
</feature>
<comment type="caution">
    <text evidence="3">The sequence shown here is derived from an EMBL/GenBank/DDBJ whole genome shotgun (WGS) entry which is preliminary data.</text>
</comment>
<evidence type="ECO:0000313" key="4">
    <source>
        <dbReference type="Proteomes" id="UP001606305"/>
    </source>
</evidence>
<dbReference type="InterPro" id="IPR011050">
    <property type="entry name" value="Pectin_lyase_fold/virulence"/>
</dbReference>
<evidence type="ECO:0000313" key="3">
    <source>
        <dbReference type="EMBL" id="MFG6456796.1"/>
    </source>
</evidence>
<feature type="domain" description="Filamentous haemagglutinin FhaB/tRNA nuclease CdiA-like TPS" evidence="2">
    <location>
        <begin position="102"/>
        <end position="222"/>
    </location>
</feature>
<dbReference type="Proteomes" id="UP001606305">
    <property type="component" value="Unassembled WGS sequence"/>
</dbReference>
<dbReference type="Pfam" id="PF05860">
    <property type="entry name" value="TPS"/>
    <property type="match status" value="1"/>
</dbReference>
<dbReference type="InterPro" id="IPR024973">
    <property type="entry name" value="ESPR"/>
</dbReference>
<reference evidence="3 4" key="1">
    <citation type="submission" date="2024-09" db="EMBL/GenBank/DDBJ databases">
        <title>Novel species of the genus Pelomonas and Roseateles isolated from streams.</title>
        <authorList>
            <person name="Lu H."/>
        </authorList>
    </citation>
    <scope>NUCLEOTIDE SEQUENCE [LARGE SCALE GENOMIC DNA]</scope>
    <source>
        <strain evidence="3 4">BYS96W</strain>
    </source>
</reference>
<protein>
    <submittedName>
        <fullName evidence="3">Filamentous hemagglutinin N-terminal domain-containing protein</fullName>
    </submittedName>
</protein>
<dbReference type="InterPro" id="IPR008638">
    <property type="entry name" value="FhaB/CdiA-like_TPS"/>
</dbReference>
<dbReference type="Gene3D" id="2.160.20.10">
    <property type="entry name" value="Single-stranded right-handed beta-helix, Pectin lyase-like"/>
    <property type="match status" value="1"/>
</dbReference>
<gene>
    <name evidence="3" type="ORF">ACG00X_08115</name>
</gene>
<evidence type="ECO:0000259" key="2">
    <source>
        <dbReference type="SMART" id="SM00912"/>
    </source>
</evidence>
<dbReference type="SUPFAM" id="SSF51126">
    <property type="entry name" value="Pectin lyase-like"/>
    <property type="match status" value="1"/>
</dbReference>
<organism evidence="3 4">
    <name type="scientific">Pelomonas nitida</name>
    <dbReference type="NCBI Taxonomy" id="3299027"/>
    <lineage>
        <taxon>Bacteria</taxon>
        <taxon>Pseudomonadati</taxon>
        <taxon>Pseudomonadota</taxon>
        <taxon>Betaproteobacteria</taxon>
        <taxon>Burkholderiales</taxon>
        <taxon>Sphaerotilaceae</taxon>
        <taxon>Roseateles</taxon>
    </lineage>
</organism>
<evidence type="ECO:0000256" key="1">
    <source>
        <dbReference type="SAM" id="MobiDB-lite"/>
    </source>
</evidence>
<proteinExistence type="predicted"/>
<accession>A0ABW7G4E7</accession>
<name>A0ABW7G4E7_9BURK</name>
<keyword evidence="4" id="KW-1185">Reference proteome</keyword>
<dbReference type="NCBIfam" id="TIGR01731">
    <property type="entry name" value="fil_hemag_20aa"/>
    <property type="match status" value="10"/>
</dbReference>
<feature type="region of interest" description="Disordered" evidence="1">
    <location>
        <begin position="515"/>
        <end position="551"/>
    </location>
</feature>